<feature type="domain" description="RING-type" evidence="5">
    <location>
        <begin position="213"/>
        <end position="251"/>
    </location>
</feature>
<dbReference type="GO" id="GO:0008270">
    <property type="term" value="F:zinc ion binding"/>
    <property type="evidence" value="ECO:0007669"/>
    <property type="project" value="UniProtKB-KW"/>
</dbReference>
<feature type="domain" description="RING-type" evidence="5">
    <location>
        <begin position="471"/>
        <end position="509"/>
    </location>
</feature>
<dbReference type="OrthoDB" id="207411at2759"/>
<reference evidence="6" key="1">
    <citation type="submission" date="2023-04" db="EMBL/GenBank/DDBJ databases">
        <title>Phytophthora fragariaefolia NBRC 109709.</title>
        <authorList>
            <person name="Ichikawa N."/>
            <person name="Sato H."/>
            <person name="Tonouchi N."/>
        </authorList>
    </citation>
    <scope>NUCLEOTIDE SEQUENCE</scope>
    <source>
        <strain evidence="6">NBRC 109709</strain>
    </source>
</reference>
<dbReference type="PROSITE" id="PS00518">
    <property type="entry name" value="ZF_RING_1"/>
    <property type="match status" value="2"/>
</dbReference>
<proteinExistence type="predicted"/>
<dbReference type="SUPFAM" id="SSF57850">
    <property type="entry name" value="RING/U-box"/>
    <property type="match status" value="2"/>
</dbReference>
<dbReference type="InterPro" id="IPR001841">
    <property type="entry name" value="Znf_RING"/>
</dbReference>
<evidence type="ECO:0000313" key="6">
    <source>
        <dbReference type="EMBL" id="GMF23888.1"/>
    </source>
</evidence>
<dbReference type="InterPro" id="IPR018957">
    <property type="entry name" value="Znf_C3HC4_RING-type"/>
</dbReference>
<keyword evidence="1" id="KW-0479">Metal-binding</keyword>
<keyword evidence="7" id="KW-1185">Reference proteome</keyword>
<evidence type="ECO:0000256" key="3">
    <source>
        <dbReference type="ARBA" id="ARBA00022833"/>
    </source>
</evidence>
<dbReference type="Pfam" id="PF12796">
    <property type="entry name" value="Ank_2"/>
    <property type="match status" value="1"/>
</dbReference>
<dbReference type="SMART" id="SM00184">
    <property type="entry name" value="RING"/>
    <property type="match status" value="2"/>
</dbReference>
<keyword evidence="3" id="KW-0862">Zinc</keyword>
<dbReference type="SUPFAM" id="SSF140860">
    <property type="entry name" value="Pseudo ankyrin repeat-like"/>
    <property type="match status" value="1"/>
</dbReference>
<evidence type="ECO:0000313" key="7">
    <source>
        <dbReference type="Proteomes" id="UP001165121"/>
    </source>
</evidence>
<dbReference type="Gene3D" id="3.30.40.10">
    <property type="entry name" value="Zinc/RING finger domain, C3HC4 (zinc finger)"/>
    <property type="match status" value="2"/>
</dbReference>
<dbReference type="InterPro" id="IPR013083">
    <property type="entry name" value="Znf_RING/FYVE/PHD"/>
</dbReference>
<evidence type="ECO:0000259" key="5">
    <source>
        <dbReference type="PROSITE" id="PS50089"/>
    </source>
</evidence>
<dbReference type="InterPro" id="IPR017907">
    <property type="entry name" value="Znf_RING_CS"/>
</dbReference>
<dbReference type="PANTHER" id="PTHR15315">
    <property type="entry name" value="RING FINGER PROTEIN 41, 151"/>
    <property type="match status" value="1"/>
</dbReference>
<accession>A0A9W6U1V1</accession>
<dbReference type="InterPro" id="IPR002110">
    <property type="entry name" value="Ankyrin_rpt"/>
</dbReference>
<name>A0A9W6U1V1_9STRA</name>
<protein>
    <submittedName>
        <fullName evidence="6">Unnamed protein product</fullName>
    </submittedName>
</protein>
<organism evidence="6 7">
    <name type="scientific">Phytophthora fragariaefolia</name>
    <dbReference type="NCBI Taxonomy" id="1490495"/>
    <lineage>
        <taxon>Eukaryota</taxon>
        <taxon>Sar</taxon>
        <taxon>Stramenopiles</taxon>
        <taxon>Oomycota</taxon>
        <taxon>Peronosporomycetes</taxon>
        <taxon>Peronosporales</taxon>
        <taxon>Peronosporaceae</taxon>
        <taxon>Phytophthora</taxon>
    </lineage>
</organism>
<keyword evidence="2 4" id="KW-0863">Zinc-finger</keyword>
<dbReference type="AlphaFoldDB" id="A0A9W6U1V1"/>
<gene>
    <name evidence="6" type="ORF">Pfra01_000388300</name>
</gene>
<dbReference type="EMBL" id="BSXT01000302">
    <property type="protein sequence ID" value="GMF23888.1"/>
    <property type="molecule type" value="Genomic_DNA"/>
</dbReference>
<dbReference type="InterPro" id="IPR036770">
    <property type="entry name" value="Ankyrin_rpt-contain_sf"/>
</dbReference>
<sequence length="513" mass="57266">MTIQFSEAENALGACDPSGWHEQMHNPSGICKRMSMFFIGQGMLERVKWMSANCEGSWTDATGEAAMADAASNGHLEVVQYLHEHFNRPATNAVVVAAAASGHLNVVRYLHENQSERCSTDVIKVALENGHAAVVEFMLQHNAFQDPHRDTERTHVVDAEHAPCSASSCVGLSESNSSAPIQPRERLRLTVVTTMNQASKSEVSNEEDQADVCPICCDGLSDPFTTACRHAFCTVCILQWLENNNDCPVCRQTIDLLSPAEATGRQMSEAVPFDLSIFDNEGDTGVPSPSTEAVGGIPHRSRVDSESPRYFSSVEVQEEIARLTAAHRTAALLTSTRARMWEDTESHSRTSSFSYLEIDELYGWPSTSDDGGFNENAHYRWPSSESLRRSRALYEDVSTYDEHARHPWPRPRGENSGYYNEHARHRWPSFDEIRPNRNGRASSTTNEFQPDEAAHELQNFHSNDTEVADVCSICYEVPEDRAWTLCRHSFCSSCLNAWRKIGDTCPVCRDPLV</sequence>
<dbReference type="Pfam" id="PF13923">
    <property type="entry name" value="zf-C3HC4_2"/>
    <property type="match status" value="1"/>
</dbReference>
<comment type="caution">
    <text evidence="6">The sequence shown here is derived from an EMBL/GenBank/DDBJ whole genome shotgun (WGS) entry which is preliminary data.</text>
</comment>
<evidence type="ECO:0000256" key="1">
    <source>
        <dbReference type="ARBA" id="ARBA00022723"/>
    </source>
</evidence>
<dbReference type="Gene3D" id="1.25.40.20">
    <property type="entry name" value="Ankyrin repeat-containing domain"/>
    <property type="match status" value="1"/>
</dbReference>
<evidence type="ECO:0000256" key="4">
    <source>
        <dbReference type="PROSITE-ProRule" id="PRU00175"/>
    </source>
</evidence>
<dbReference type="Pfam" id="PF00097">
    <property type="entry name" value="zf-C3HC4"/>
    <property type="match status" value="1"/>
</dbReference>
<dbReference type="PANTHER" id="PTHR15315:SF26">
    <property type="entry name" value="E3 UBIQUITIN-PROTEIN LIGASE NRDP1"/>
    <property type="match status" value="1"/>
</dbReference>
<dbReference type="PROSITE" id="PS50089">
    <property type="entry name" value="ZF_RING_2"/>
    <property type="match status" value="2"/>
</dbReference>
<dbReference type="Proteomes" id="UP001165121">
    <property type="component" value="Unassembled WGS sequence"/>
</dbReference>
<evidence type="ECO:0000256" key="2">
    <source>
        <dbReference type="ARBA" id="ARBA00022771"/>
    </source>
</evidence>